<reference evidence="3 4" key="1">
    <citation type="journal article" date="2021" name="Nat. Commun.">
        <title>Genetic determinants of endophytism in the Arabidopsis root mycobiome.</title>
        <authorList>
            <person name="Mesny F."/>
            <person name="Miyauchi S."/>
            <person name="Thiergart T."/>
            <person name="Pickel B."/>
            <person name="Atanasova L."/>
            <person name="Karlsson M."/>
            <person name="Huettel B."/>
            <person name="Barry K.W."/>
            <person name="Haridas S."/>
            <person name="Chen C."/>
            <person name="Bauer D."/>
            <person name="Andreopoulos W."/>
            <person name="Pangilinan J."/>
            <person name="LaButti K."/>
            <person name="Riley R."/>
            <person name="Lipzen A."/>
            <person name="Clum A."/>
            <person name="Drula E."/>
            <person name="Henrissat B."/>
            <person name="Kohler A."/>
            <person name="Grigoriev I.V."/>
            <person name="Martin F.M."/>
            <person name="Hacquard S."/>
        </authorList>
    </citation>
    <scope>NUCLEOTIDE SEQUENCE [LARGE SCALE GENOMIC DNA]</scope>
    <source>
        <strain evidence="3 4">MPI-CAGE-CH-0241</strain>
    </source>
</reference>
<dbReference type="OrthoDB" id="2152029at2759"/>
<dbReference type="EMBL" id="JAGPYM010000004">
    <property type="protein sequence ID" value="KAH6895657.1"/>
    <property type="molecule type" value="Genomic_DNA"/>
</dbReference>
<dbReference type="InterPro" id="IPR029058">
    <property type="entry name" value="AB_hydrolase_fold"/>
</dbReference>
<evidence type="ECO:0000313" key="4">
    <source>
        <dbReference type="Proteomes" id="UP000777438"/>
    </source>
</evidence>
<evidence type="ECO:0000313" key="3">
    <source>
        <dbReference type="EMBL" id="KAH6895657.1"/>
    </source>
</evidence>
<evidence type="ECO:0000256" key="1">
    <source>
        <dbReference type="ARBA" id="ARBA00022801"/>
    </source>
</evidence>
<dbReference type="SUPFAM" id="SSF53474">
    <property type="entry name" value="alpha/beta-Hydrolases"/>
    <property type="match status" value="1"/>
</dbReference>
<dbReference type="InterPro" id="IPR050300">
    <property type="entry name" value="GDXG_lipolytic_enzyme"/>
</dbReference>
<protein>
    <submittedName>
        <fullName evidence="3">Alpha/beta hydrolase fold-domain-containing protein</fullName>
    </submittedName>
</protein>
<name>A0A9P9AQY0_9HYPO</name>
<gene>
    <name evidence="3" type="ORF">B0T10DRAFT_455904</name>
</gene>
<dbReference type="PANTHER" id="PTHR48081">
    <property type="entry name" value="AB HYDROLASE SUPERFAMILY PROTEIN C4A8.06C"/>
    <property type="match status" value="1"/>
</dbReference>
<feature type="domain" description="Alpha/beta hydrolase fold-3" evidence="2">
    <location>
        <begin position="79"/>
        <end position="277"/>
    </location>
</feature>
<organism evidence="3 4">
    <name type="scientific">Thelonectria olida</name>
    <dbReference type="NCBI Taxonomy" id="1576542"/>
    <lineage>
        <taxon>Eukaryota</taxon>
        <taxon>Fungi</taxon>
        <taxon>Dikarya</taxon>
        <taxon>Ascomycota</taxon>
        <taxon>Pezizomycotina</taxon>
        <taxon>Sordariomycetes</taxon>
        <taxon>Hypocreomycetidae</taxon>
        <taxon>Hypocreales</taxon>
        <taxon>Nectriaceae</taxon>
        <taxon>Thelonectria</taxon>
    </lineage>
</organism>
<sequence>MPSFRNYLVSWALWFMKKGSWQSAAAFDKRIAAARRKNPPHEPPEKMQKQFIVEEEMRKEGYVVYTVAPKSETPTQARIMYLHGGAFVFEIAPQHWALIAQLAERLQAVITVPIYPLGPETPLMKMYDCVQPLYNELAAEPDPTPFWCMGDSAGGTMTLVMTQNARKAGLPTARRLVPITPCTDVSLANEEMLAVAPKDPWLDVPGIKHVTELICPELPVKDPRVSPIYGDLKGPPMLVLAGGNDLLGLDAIKMAGMAKEQGSEVELLVGEGMMHVWPILPIPEAALAVNKIVEWLQQGQK</sequence>
<dbReference type="GO" id="GO:0016787">
    <property type="term" value="F:hydrolase activity"/>
    <property type="evidence" value="ECO:0007669"/>
    <property type="project" value="UniProtKB-KW"/>
</dbReference>
<proteinExistence type="predicted"/>
<dbReference type="AlphaFoldDB" id="A0A9P9AQY0"/>
<dbReference type="Gene3D" id="3.40.50.1820">
    <property type="entry name" value="alpha/beta hydrolase"/>
    <property type="match status" value="1"/>
</dbReference>
<comment type="caution">
    <text evidence="3">The sequence shown here is derived from an EMBL/GenBank/DDBJ whole genome shotgun (WGS) entry which is preliminary data.</text>
</comment>
<dbReference type="Pfam" id="PF07859">
    <property type="entry name" value="Abhydrolase_3"/>
    <property type="match status" value="1"/>
</dbReference>
<keyword evidence="4" id="KW-1185">Reference proteome</keyword>
<dbReference type="InterPro" id="IPR013094">
    <property type="entry name" value="AB_hydrolase_3"/>
</dbReference>
<keyword evidence="1 3" id="KW-0378">Hydrolase</keyword>
<accession>A0A9P9AQY0</accession>
<dbReference type="PANTHER" id="PTHR48081:SF8">
    <property type="entry name" value="ALPHA_BETA HYDROLASE FOLD-3 DOMAIN-CONTAINING PROTEIN-RELATED"/>
    <property type="match status" value="1"/>
</dbReference>
<evidence type="ECO:0000259" key="2">
    <source>
        <dbReference type="Pfam" id="PF07859"/>
    </source>
</evidence>
<dbReference type="Proteomes" id="UP000777438">
    <property type="component" value="Unassembled WGS sequence"/>
</dbReference>